<dbReference type="InterPro" id="IPR024787">
    <property type="entry name" value="EcsC"/>
</dbReference>
<name>A0A1H3MZG6_9FIRM</name>
<protein>
    <submittedName>
        <fullName evidence="1">EcsC protein family protein</fullName>
    </submittedName>
</protein>
<proteinExistence type="predicted"/>
<organism evidence="1 2">
    <name type="scientific">Proteiniborus ethanoligenes</name>
    <dbReference type="NCBI Taxonomy" id="415015"/>
    <lineage>
        <taxon>Bacteria</taxon>
        <taxon>Bacillati</taxon>
        <taxon>Bacillota</taxon>
        <taxon>Clostridia</taxon>
        <taxon>Eubacteriales</taxon>
        <taxon>Proteiniborus</taxon>
    </lineage>
</organism>
<sequence length="237" mass="27384">MDKYYINAIKELNNWKKKMQKKPSIINKTSKGIQNRINNTLPDKYHEVLTFAIKNMIKIVLSGSQFMTKNPYPSMPLEEREGLVKEKISFYKKTAMLEGASTGAGGILMGLADFPLLLSIKFKFLYDVAAIYGFDTRDYKERLYILKIFQLAFSSQAVVNKVFHEIENWEEYSKALPSDINLFNWREFQQEYRDYIDIAKLMQIIPGIGAVVGAYTNSKLLNKLGITAMNAYRMRVI</sequence>
<dbReference type="Proteomes" id="UP000198625">
    <property type="component" value="Unassembled WGS sequence"/>
</dbReference>
<dbReference type="OrthoDB" id="1705901at2"/>
<dbReference type="PANTHER" id="PTHR41260">
    <property type="entry name" value="PROTEIN ECSC"/>
    <property type="match status" value="1"/>
</dbReference>
<evidence type="ECO:0000313" key="2">
    <source>
        <dbReference type="Proteomes" id="UP000198625"/>
    </source>
</evidence>
<gene>
    <name evidence="1" type="ORF">SAMN05660462_00987</name>
</gene>
<evidence type="ECO:0000313" key="1">
    <source>
        <dbReference type="EMBL" id="SDY82067.1"/>
    </source>
</evidence>
<accession>A0A1H3MZG6</accession>
<dbReference type="RefSeq" id="WP_091728018.1">
    <property type="nucleotide sequence ID" value="NZ_FNQE01000008.1"/>
</dbReference>
<dbReference type="AlphaFoldDB" id="A0A1H3MZG6"/>
<dbReference type="EMBL" id="FNQE01000008">
    <property type="protein sequence ID" value="SDY82067.1"/>
    <property type="molecule type" value="Genomic_DNA"/>
</dbReference>
<reference evidence="2" key="1">
    <citation type="submission" date="2016-10" db="EMBL/GenBank/DDBJ databases">
        <authorList>
            <person name="Varghese N."/>
            <person name="Submissions S."/>
        </authorList>
    </citation>
    <scope>NUCLEOTIDE SEQUENCE [LARGE SCALE GENOMIC DNA]</scope>
    <source>
        <strain evidence="2">DSM 21650</strain>
    </source>
</reference>
<keyword evidence="2" id="KW-1185">Reference proteome</keyword>
<dbReference type="Pfam" id="PF12787">
    <property type="entry name" value="EcsC"/>
    <property type="match status" value="1"/>
</dbReference>
<dbReference type="STRING" id="415015.SAMN05660462_00987"/>
<dbReference type="PANTHER" id="PTHR41260:SF1">
    <property type="entry name" value="PROTEIN ECSC"/>
    <property type="match status" value="1"/>
</dbReference>